<feature type="compositionally biased region" description="Basic and acidic residues" evidence="1">
    <location>
        <begin position="72"/>
        <end position="81"/>
    </location>
</feature>
<comment type="caution">
    <text evidence="2">The sequence shown here is derived from an EMBL/GenBank/DDBJ whole genome shotgun (WGS) entry which is preliminary data.</text>
</comment>
<organism evidence="2 3">
    <name type="scientific">Batillaria attramentaria</name>
    <dbReference type="NCBI Taxonomy" id="370345"/>
    <lineage>
        <taxon>Eukaryota</taxon>
        <taxon>Metazoa</taxon>
        <taxon>Spiralia</taxon>
        <taxon>Lophotrochozoa</taxon>
        <taxon>Mollusca</taxon>
        <taxon>Gastropoda</taxon>
        <taxon>Caenogastropoda</taxon>
        <taxon>Sorbeoconcha</taxon>
        <taxon>Cerithioidea</taxon>
        <taxon>Batillariidae</taxon>
        <taxon>Batillaria</taxon>
    </lineage>
</organism>
<name>A0ABD0KMK2_9CAEN</name>
<keyword evidence="3" id="KW-1185">Reference proteome</keyword>
<feature type="region of interest" description="Disordered" evidence="1">
    <location>
        <begin position="69"/>
        <end position="103"/>
    </location>
</feature>
<feature type="compositionally biased region" description="Basic and acidic residues" evidence="1">
    <location>
        <begin position="157"/>
        <end position="176"/>
    </location>
</feature>
<feature type="region of interest" description="Disordered" evidence="1">
    <location>
        <begin position="1"/>
        <end position="44"/>
    </location>
</feature>
<protein>
    <submittedName>
        <fullName evidence="2">Uncharacterized protein</fullName>
    </submittedName>
</protein>
<feature type="compositionally biased region" description="Basic residues" evidence="1">
    <location>
        <begin position="185"/>
        <end position="198"/>
    </location>
</feature>
<accession>A0ABD0KMK2</accession>
<reference evidence="2 3" key="1">
    <citation type="journal article" date="2023" name="Sci. Data">
        <title>Genome assembly of the Korean intertidal mud-creeper Batillaria attramentaria.</title>
        <authorList>
            <person name="Patra A.K."/>
            <person name="Ho P.T."/>
            <person name="Jun S."/>
            <person name="Lee S.J."/>
            <person name="Kim Y."/>
            <person name="Won Y.J."/>
        </authorList>
    </citation>
    <scope>NUCLEOTIDE SEQUENCE [LARGE SCALE GENOMIC DNA]</scope>
    <source>
        <strain evidence="2">Wonlab-2016</strain>
    </source>
</reference>
<sequence length="353" mass="39141">MAFTTFGKTAKAEPQDPTSSSVATTTRDCIKATSTSPKTPDSHISAVAPDDSFCTAHLIPCMEKGVQNELSAEDKRNRVQPDSDGLAADYDAETDVEDWDYTEGTNNKKEIKVEPGLETNRTEDEELEDAKILMGLPLQFVQPSIFQNVKARAKWAEKATEGRKRHAERFAAKSKLDSQTAAAERKRKPPKASQRKRGSLTASEKAERRAKVSQGKRQTKAARAEIVRNKRRNMSAEEKEALRAKDAERKRRARANCSEEEKAARRAKDAERMRRVRASLSIEELAVSRQKRAEYLRRNRAALCGKTLHAGPADTFELTLNTERTGAESTSVLAEAGILAASLMQAIHTGTEK</sequence>
<dbReference type="AlphaFoldDB" id="A0ABD0KMK2"/>
<feature type="region of interest" description="Disordered" evidence="1">
    <location>
        <begin position="157"/>
        <end position="271"/>
    </location>
</feature>
<evidence type="ECO:0000313" key="3">
    <source>
        <dbReference type="Proteomes" id="UP001519460"/>
    </source>
</evidence>
<evidence type="ECO:0000313" key="2">
    <source>
        <dbReference type="EMBL" id="KAK7488095.1"/>
    </source>
</evidence>
<dbReference type="EMBL" id="JACVVK020000155">
    <property type="protein sequence ID" value="KAK7488095.1"/>
    <property type="molecule type" value="Genomic_DNA"/>
</dbReference>
<feature type="compositionally biased region" description="Polar residues" evidence="1">
    <location>
        <begin position="16"/>
        <end position="39"/>
    </location>
</feature>
<evidence type="ECO:0000256" key="1">
    <source>
        <dbReference type="SAM" id="MobiDB-lite"/>
    </source>
</evidence>
<gene>
    <name evidence="2" type="ORF">BaRGS_00020686</name>
</gene>
<feature type="compositionally biased region" description="Acidic residues" evidence="1">
    <location>
        <begin position="90"/>
        <end position="101"/>
    </location>
</feature>
<feature type="compositionally biased region" description="Basic and acidic residues" evidence="1">
    <location>
        <begin position="257"/>
        <end position="271"/>
    </location>
</feature>
<feature type="compositionally biased region" description="Basic and acidic residues" evidence="1">
    <location>
        <begin position="222"/>
        <end position="249"/>
    </location>
</feature>
<dbReference type="Proteomes" id="UP001519460">
    <property type="component" value="Unassembled WGS sequence"/>
</dbReference>
<proteinExistence type="predicted"/>
<feature type="non-terminal residue" evidence="2">
    <location>
        <position position="353"/>
    </location>
</feature>